<feature type="region of interest" description="Disordered" evidence="10">
    <location>
        <begin position="119"/>
        <end position="144"/>
    </location>
</feature>
<accession>A0A8H7R8J8</accession>
<dbReference type="CDD" id="cd04475">
    <property type="entry name" value="RPA1_DBD_B"/>
    <property type="match status" value="1"/>
</dbReference>
<keyword evidence="4 9" id="KW-0479">Metal-binding</keyword>
<dbReference type="GO" id="GO:0000781">
    <property type="term" value="C:chromosome, telomeric region"/>
    <property type="evidence" value="ECO:0007669"/>
    <property type="project" value="UniProtKB-ARBA"/>
</dbReference>
<feature type="domain" description="Replication factor A C-terminal" evidence="13">
    <location>
        <begin position="433"/>
        <end position="575"/>
    </location>
</feature>
<dbReference type="NCBIfam" id="TIGR00617">
    <property type="entry name" value="rpa1"/>
    <property type="match status" value="1"/>
</dbReference>
<evidence type="ECO:0000256" key="9">
    <source>
        <dbReference type="RuleBase" id="RU364130"/>
    </source>
</evidence>
<name>A0A8H7R8J8_9FUNG</name>
<evidence type="ECO:0000256" key="4">
    <source>
        <dbReference type="ARBA" id="ARBA00022723"/>
    </source>
</evidence>
<keyword evidence="3 9" id="KW-0235">DNA replication</keyword>
<evidence type="ECO:0000313" key="15">
    <source>
        <dbReference type="EMBL" id="KAG2205081.1"/>
    </source>
</evidence>
<keyword evidence="5 9" id="KW-0863">Zinc-finger</keyword>
<comment type="caution">
    <text evidence="15">The sequence shown here is derived from an EMBL/GenBank/DDBJ whole genome shotgun (WGS) entry which is preliminary data.</text>
</comment>
<evidence type="ECO:0000259" key="12">
    <source>
        <dbReference type="Pfam" id="PF04057"/>
    </source>
</evidence>
<dbReference type="GO" id="GO:0006260">
    <property type="term" value="P:DNA replication"/>
    <property type="evidence" value="ECO:0007669"/>
    <property type="project" value="UniProtKB-KW"/>
</dbReference>
<evidence type="ECO:0000256" key="5">
    <source>
        <dbReference type="ARBA" id="ARBA00022771"/>
    </source>
</evidence>
<evidence type="ECO:0000256" key="2">
    <source>
        <dbReference type="ARBA" id="ARBA00005690"/>
    </source>
</evidence>
<dbReference type="CDD" id="cd04476">
    <property type="entry name" value="RPA1_DBD_C"/>
    <property type="match status" value="1"/>
</dbReference>
<feature type="domain" description="Replication protein A OB" evidence="14">
    <location>
        <begin position="278"/>
        <end position="373"/>
    </location>
</feature>
<comment type="subcellular location">
    <subcellularLocation>
        <location evidence="1 9">Nucleus</location>
    </subcellularLocation>
</comment>
<dbReference type="InterPro" id="IPR004591">
    <property type="entry name" value="Rfa1"/>
</dbReference>
<dbReference type="Proteomes" id="UP000603453">
    <property type="component" value="Unassembled WGS sequence"/>
</dbReference>
<evidence type="ECO:0000256" key="8">
    <source>
        <dbReference type="ARBA" id="ARBA00023242"/>
    </source>
</evidence>
<evidence type="ECO:0000313" key="16">
    <source>
        <dbReference type="Proteomes" id="UP000603453"/>
    </source>
</evidence>
<dbReference type="PANTHER" id="PTHR47165">
    <property type="entry name" value="OS03G0429900 PROTEIN"/>
    <property type="match status" value="1"/>
</dbReference>
<dbReference type="CDD" id="cd04474">
    <property type="entry name" value="RPA1_DBD_A"/>
    <property type="match status" value="1"/>
</dbReference>
<evidence type="ECO:0000256" key="7">
    <source>
        <dbReference type="ARBA" id="ARBA00023125"/>
    </source>
</evidence>
<dbReference type="CDD" id="cd04477">
    <property type="entry name" value="RPA1N"/>
    <property type="match status" value="1"/>
</dbReference>
<dbReference type="SUPFAM" id="SSF50249">
    <property type="entry name" value="Nucleic acid-binding proteins"/>
    <property type="match status" value="4"/>
</dbReference>
<keyword evidence="16" id="KW-1185">Reference proteome</keyword>
<dbReference type="GO" id="GO:0003677">
    <property type="term" value="F:DNA binding"/>
    <property type="evidence" value="ECO:0007669"/>
    <property type="project" value="UniProtKB-KW"/>
</dbReference>
<dbReference type="Pfam" id="PF08646">
    <property type="entry name" value="Rep_fac-A_C"/>
    <property type="match status" value="1"/>
</dbReference>
<feature type="domain" description="Replication factor-A protein 1 N-terminal" evidence="12">
    <location>
        <begin position="4"/>
        <end position="102"/>
    </location>
</feature>
<dbReference type="FunFam" id="2.40.50.140:FF:000064">
    <property type="entry name" value="Replication protein A subunit"/>
    <property type="match status" value="1"/>
</dbReference>
<evidence type="ECO:0000259" key="11">
    <source>
        <dbReference type="Pfam" id="PF01336"/>
    </source>
</evidence>
<organism evidence="15 16">
    <name type="scientific">Mucor saturninus</name>
    <dbReference type="NCBI Taxonomy" id="64648"/>
    <lineage>
        <taxon>Eukaryota</taxon>
        <taxon>Fungi</taxon>
        <taxon>Fungi incertae sedis</taxon>
        <taxon>Mucoromycota</taxon>
        <taxon>Mucoromycotina</taxon>
        <taxon>Mucoromycetes</taxon>
        <taxon>Mucorales</taxon>
        <taxon>Mucorineae</taxon>
        <taxon>Mucoraceae</taxon>
        <taxon>Mucor</taxon>
    </lineage>
</organism>
<dbReference type="InterPro" id="IPR031657">
    <property type="entry name" value="REPA_OB_2"/>
</dbReference>
<dbReference type="Gene3D" id="2.40.50.140">
    <property type="entry name" value="Nucleic acid-binding proteins"/>
    <property type="match status" value="4"/>
</dbReference>
<protein>
    <recommendedName>
        <fullName evidence="9">Replication protein A subunit</fullName>
    </recommendedName>
</protein>
<dbReference type="GO" id="GO:0008270">
    <property type="term" value="F:zinc ion binding"/>
    <property type="evidence" value="ECO:0007669"/>
    <property type="project" value="UniProtKB-KW"/>
</dbReference>
<feature type="domain" description="OB" evidence="11">
    <location>
        <begin position="169"/>
        <end position="249"/>
    </location>
</feature>
<evidence type="ECO:0000256" key="3">
    <source>
        <dbReference type="ARBA" id="ARBA00022705"/>
    </source>
</evidence>
<comment type="subunit">
    <text evidence="9">Component of the heterotrimeric canonical replication protein A complex (RPA).</text>
</comment>
<dbReference type="PANTHER" id="PTHR47165:SF4">
    <property type="entry name" value="OS03G0429900 PROTEIN"/>
    <property type="match status" value="1"/>
</dbReference>
<dbReference type="InterPro" id="IPR047192">
    <property type="entry name" value="Euk_RPA1_DBD_C"/>
</dbReference>
<dbReference type="GO" id="GO:0006281">
    <property type="term" value="P:DNA repair"/>
    <property type="evidence" value="ECO:0007669"/>
    <property type="project" value="InterPro"/>
</dbReference>
<keyword evidence="6 9" id="KW-0862">Zinc</keyword>
<dbReference type="OrthoDB" id="1751331at2759"/>
<feature type="compositionally biased region" description="Polar residues" evidence="10">
    <location>
        <begin position="128"/>
        <end position="144"/>
    </location>
</feature>
<sequence length="584" mass="64510">MVQLTAGAIKVLYDDDKSSPLYSDPFVQVINIKAVAVAGGTRYRVILSDGIHFMQAMLAASHTSLVENQSLKRNSIIRLKESVCNLLQNRKILIVLGFDVIESDVDSKVGAPITLEGHVTPATPKAEGTSQTSSPVPKPATTFNSGGINMQLEASLTPIKNLNPYQTRWTIKARVTQKSPIRKWHNARGDGQLFSVNFLDQTGEIKATAFNDQVDRLYNMFEEGKVYYISKARVTMAKKQFSTLNNEYELGLEHGTEIEACGSESAIPQMNYDFVKVSDLEKYEKGTNIDIVGVVTEDLGLSEIVNKISGKPTNKRELTIVDESCKSVRMTLWDTVAEQFDSSNNPVIACKGVRVNDFNGRTLSLGGGGSIKKNPDLPEAHKLRKWYSDKAGSIVFDSYSSNMGGGMDHGPSAFMTLQQAKVQNLGHGEKPDYFSFKGTVVYIKSENPAYAGCPICKKKVSMEENGWRCESCQKLHNAPVYRYILTASVEDSTSQIYVNGFDEFGQALLKVSANELIALKDNDAGAAQKVINRALFQTFNFKVRAKTESYNDLTRVKYSCVSVSPIDFLQESKNLVTAIEKLLL</sequence>
<dbReference type="InterPro" id="IPR012340">
    <property type="entry name" value="NA-bd_OB-fold"/>
</dbReference>
<reference evidence="15" key="1">
    <citation type="submission" date="2020-12" db="EMBL/GenBank/DDBJ databases">
        <title>Metabolic potential, ecology and presence of endohyphal bacteria is reflected in genomic diversity of Mucoromycotina.</title>
        <authorList>
            <person name="Muszewska A."/>
            <person name="Okrasinska A."/>
            <person name="Steczkiewicz K."/>
            <person name="Drgas O."/>
            <person name="Orlowska M."/>
            <person name="Perlinska-Lenart U."/>
            <person name="Aleksandrzak-Piekarczyk T."/>
            <person name="Szatraj K."/>
            <person name="Zielenkiewicz U."/>
            <person name="Pilsyk S."/>
            <person name="Malc E."/>
            <person name="Mieczkowski P."/>
            <person name="Kruszewska J.S."/>
            <person name="Biernat P."/>
            <person name="Pawlowska J."/>
        </authorList>
    </citation>
    <scope>NUCLEOTIDE SEQUENCE</scope>
    <source>
        <strain evidence="15">WA0000017839</strain>
    </source>
</reference>
<dbReference type="FunFam" id="2.40.50.140:FF:000041">
    <property type="entry name" value="Replication protein A subunit"/>
    <property type="match status" value="1"/>
</dbReference>
<keyword evidence="8 9" id="KW-0539">Nucleus</keyword>
<dbReference type="AlphaFoldDB" id="A0A8H7R8J8"/>
<dbReference type="FunFam" id="2.40.50.140:FF:000090">
    <property type="entry name" value="Replication protein A subunit"/>
    <property type="match status" value="1"/>
</dbReference>
<evidence type="ECO:0000256" key="10">
    <source>
        <dbReference type="SAM" id="MobiDB-lite"/>
    </source>
</evidence>
<proteinExistence type="inferred from homology"/>
<dbReference type="InterPro" id="IPR007199">
    <property type="entry name" value="Rep_factor-A_N"/>
</dbReference>
<dbReference type="GO" id="GO:0007004">
    <property type="term" value="P:telomere maintenance via telomerase"/>
    <property type="evidence" value="ECO:0007669"/>
    <property type="project" value="UniProtKB-ARBA"/>
</dbReference>
<evidence type="ECO:0000256" key="6">
    <source>
        <dbReference type="ARBA" id="ARBA00022833"/>
    </source>
</evidence>
<keyword evidence="7 9" id="KW-0238">DNA-binding</keyword>
<comment type="function">
    <text evidence="9">As part of the replication protein A (RPA/RP-A), a single-stranded DNA-binding heterotrimeric complex, may play an essential role in DNA replication, recombination and repair. Binds and stabilizes single-stranded DNA intermediates, preventing complementary DNA reannealing and recruiting different proteins involved in DNA metabolism.</text>
</comment>
<evidence type="ECO:0000259" key="13">
    <source>
        <dbReference type="Pfam" id="PF08646"/>
    </source>
</evidence>
<dbReference type="Pfam" id="PF16900">
    <property type="entry name" value="REPA_OB_2"/>
    <property type="match status" value="1"/>
</dbReference>
<dbReference type="FunFam" id="2.40.50.140:FF:000117">
    <property type="entry name" value="Replication protein A subunit"/>
    <property type="match status" value="1"/>
</dbReference>
<gene>
    <name evidence="15" type="ORF">INT47_002175</name>
</gene>
<comment type="similarity">
    <text evidence="2 9">Belongs to the replication factor A protein 1 family.</text>
</comment>
<dbReference type="InterPro" id="IPR004365">
    <property type="entry name" value="NA-bd_OB_tRNA"/>
</dbReference>
<dbReference type="Pfam" id="PF04057">
    <property type="entry name" value="Rep-A_N"/>
    <property type="match status" value="1"/>
</dbReference>
<dbReference type="GO" id="GO:0006310">
    <property type="term" value="P:DNA recombination"/>
    <property type="evidence" value="ECO:0007669"/>
    <property type="project" value="InterPro"/>
</dbReference>
<dbReference type="InterPro" id="IPR013955">
    <property type="entry name" value="Rep_factor-A_C"/>
</dbReference>
<dbReference type="Pfam" id="PF01336">
    <property type="entry name" value="tRNA_anti-codon"/>
    <property type="match status" value="1"/>
</dbReference>
<dbReference type="EMBL" id="JAEPRD010000039">
    <property type="protein sequence ID" value="KAG2205081.1"/>
    <property type="molecule type" value="Genomic_DNA"/>
</dbReference>
<dbReference type="GO" id="GO:0005662">
    <property type="term" value="C:DNA replication factor A complex"/>
    <property type="evidence" value="ECO:0007669"/>
    <property type="project" value="UniProtKB-ARBA"/>
</dbReference>
<evidence type="ECO:0000259" key="14">
    <source>
        <dbReference type="Pfam" id="PF16900"/>
    </source>
</evidence>
<evidence type="ECO:0000256" key="1">
    <source>
        <dbReference type="ARBA" id="ARBA00004123"/>
    </source>
</evidence>